<evidence type="ECO:0000256" key="2">
    <source>
        <dbReference type="SAM" id="MobiDB-lite"/>
    </source>
</evidence>
<dbReference type="InterPro" id="IPR007125">
    <property type="entry name" value="H2A/H2B/H3"/>
</dbReference>
<evidence type="ECO:0000256" key="1">
    <source>
        <dbReference type="ARBA" id="ARBA00010343"/>
    </source>
</evidence>
<dbReference type="Gene3D" id="1.10.20.10">
    <property type="entry name" value="Histone, subunit A"/>
    <property type="match status" value="1"/>
</dbReference>
<feature type="compositionally biased region" description="Basic residues" evidence="2">
    <location>
        <begin position="384"/>
        <end position="397"/>
    </location>
</feature>
<proteinExistence type="inferred from homology"/>
<name>A0A9J6EF12_RHIMP</name>
<accession>A0A9J6EF12</accession>
<keyword evidence="5" id="KW-1185">Reference proteome</keyword>
<dbReference type="PRINTS" id="PR00622">
    <property type="entry name" value="HISTONEH3"/>
</dbReference>
<dbReference type="GO" id="GO:0046982">
    <property type="term" value="F:protein heterodimerization activity"/>
    <property type="evidence" value="ECO:0007669"/>
    <property type="project" value="InterPro"/>
</dbReference>
<reference evidence="4" key="2">
    <citation type="submission" date="2021-09" db="EMBL/GenBank/DDBJ databases">
        <authorList>
            <person name="Jia N."/>
            <person name="Wang J."/>
            <person name="Shi W."/>
            <person name="Du L."/>
            <person name="Sun Y."/>
            <person name="Zhan W."/>
            <person name="Jiang J."/>
            <person name="Wang Q."/>
            <person name="Zhang B."/>
            <person name="Ji P."/>
            <person name="Sakyi L.B."/>
            <person name="Cui X."/>
            <person name="Yuan T."/>
            <person name="Jiang B."/>
            <person name="Yang W."/>
            <person name="Lam T.T.-Y."/>
            <person name="Chang Q."/>
            <person name="Ding S."/>
            <person name="Wang X."/>
            <person name="Zhu J."/>
            <person name="Ruan X."/>
            <person name="Zhao L."/>
            <person name="Wei J."/>
            <person name="Que T."/>
            <person name="Du C."/>
            <person name="Cheng J."/>
            <person name="Dai P."/>
            <person name="Han X."/>
            <person name="Huang E."/>
            <person name="Gao Y."/>
            <person name="Liu J."/>
            <person name="Shao H."/>
            <person name="Ye R."/>
            <person name="Li L."/>
            <person name="Wei W."/>
            <person name="Wang X."/>
            <person name="Wang C."/>
            <person name="Huo Q."/>
            <person name="Li W."/>
            <person name="Guo W."/>
            <person name="Chen H."/>
            <person name="Chen S."/>
            <person name="Zhou L."/>
            <person name="Zhou L."/>
            <person name="Ni X."/>
            <person name="Tian J."/>
            <person name="Zhou Y."/>
            <person name="Sheng Y."/>
            <person name="Liu T."/>
            <person name="Pan Y."/>
            <person name="Xia L."/>
            <person name="Li J."/>
            <person name="Zhao F."/>
            <person name="Cao W."/>
        </authorList>
    </citation>
    <scope>NUCLEOTIDE SEQUENCE</scope>
    <source>
        <strain evidence="4">Rmic-2018</strain>
        <tissue evidence="4">Larvae</tissue>
    </source>
</reference>
<dbReference type="Pfam" id="PF00125">
    <property type="entry name" value="Histone"/>
    <property type="match status" value="1"/>
</dbReference>
<evidence type="ECO:0000313" key="4">
    <source>
        <dbReference type="EMBL" id="KAH8032866.1"/>
    </source>
</evidence>
<comment type="caution">
    <text evidence="4">The sequence shown here is derived from an EMBL/GenBank/DDBJ whole genome shotgun (WGS) entry which is preliminary data.</text>
</comment>
<dbReference type="InterPro" id="IPR000164">
    <property type="entry name" value="Histone_H3/CENP-A"/>
</dbReference>
<protein>
    <recommendedName>
        <fullName evidence="3">Core Histone H2A/H2B/H3 domain-containing protein</fullName>
    </recommendedName>
</protein>
<dbReference type="SMART" id="SM00428">
    <property type="entry name" value="H3"/>
    <property type="match status" value="1"/>
</dbReference>
<dbReference type="GO" id="GO:0000786">
    <property type="term" value="C:nucleosome"/>
    <property type="evidence" value="ECO:0007669"/>
    <property type="project" value="InterPro"/>
</dbReference>
<comment type="similarity">
    <text evidence="1">Belongs to the histone H3 family.</text>
</comment>
<dbReference type="InterPro" id="IPR009072">
    <property type="entry name" value="Histone-fold"/>
</dbReference>
<evidence type="ECO:0000313" key="5">
    <source>
        <dbReference type="Proteomes" id="UP000821866"/>
    </source>
</evidence>
<dbReference type="SUPFAM" id="SSF47113">
    <property type="entry name" value="Histone-fold"/>
    <property type="match status" value="1"/>
</dbReference>
<feature type="compositionally biased region" description="Basic and acidic residues" evidence="2">
    <location>
        <begin position="241"/>
        <end position="250"/>
    </location>
</feature>
<organism evidence="4 5">
    <name type="scientific">Rhipicephalus microplus</name>
    <name type="common">Cattle tick</name>
    <name type="synonym">Boophilus microplus</name>
    <dbReference type="NCBI Taxonomy" id="6941"/>
    <lineage>
        <taxon>Eukaryota</taxon>
        <taxon>Metazoa</taxon>
        <taxon>Ecdysozoa</taxon>
        <taxon>Arthropoda</taxon>
        <taxon>Chelicerata</taxon>
        <taxon>Arachnida</taxon>
        <taxon>Acari</taxon>
        <taxon>Parasitiformes</taxon>
        <taxon>Ixodida</taxon>
        <taxon>Ixodoidea</taxon>
        <taxon>Ixodidae</taxon>
        <taxon>Rhipicephalinae</taxon>
        <taxon>Rhipicephalus</taxon>
        <taxon>Boophilus</taxon>
    </lineage>
</organism>
<feature type="region of interest" description="Disordered" evidence="2">
    <location>
        <begin position="320"/>
        <end position="341"/>
    </location>
</feature>
<feature type="region of interest" description="Disordered" evidence="2">
    <location>
        <begin position="384"/>
        <end position="442"/>
    </location>
</feature>
<dbReference type="GO" id="GO:0030527">
    <property type="term" value="F:structural constituent of chromatin"/>
    <property type="evidence" value="ECO:0007669"/>
    <property type="project" value="InterPro"/>
</dbReference>
<reference evidence="4" key="1">
    <citation type="journal article" date="2020" name="Cell">
        <title>Large-Scale Comparative Analyses of Tick Genomes Elucidate Their Genetic Diversity and Vector Capacities.</title>
        <authorList>
            <consortium name="Tick Genome and Microbiome Consortium (TIGMIC)"/>
            <person name="Jia N."/>
            <person name="Wang J."/>
            <person name="Shi W."/>
            <person name="Du L."/>
            <person name="Sun Y."/>
            <person name="Zhan W."/>
            <person name="Jiang J.F."/>
            <person name="Wang Q."/>
            <person name="Zhang B."/>
            <person name="Ji P."/>
            <person name="Bell-Sakyi L."/>
            <person name="Cui X.M."/>
            <person name="Yuan T.T."/>
            <person name="Jiang B.G."/>
            <person name="Yang W.F."/>
            <person name="Lam T.T."/>
            <person name="Chang Q.C."/>
            <person name="Ding S.J."/>
            <person name="Wang X.J."/>
            <person name="Zhu J.G."/>
            <person name="Ruan X.D."/>
            <person name="Zhao L."/>
            <person name="Wei J.T."/>
            <person name="Ye R.Z."/>
            <person name="Que T.C."/>
            <person name="Du C.H."/>
            <person name="Zhou Y.H."/>
            <person name="Cheng J.X."/>
            <person name="Dai P.F."/>
            <person name="Guo W.B."/>
            <person name="Han X.H."/>
            <person name="Huang E.J."/>
            <person name="Li L.F."/>
            <person name="Wei W."/>
            <person name="Gao Y.C."/>
            <person name="Liu J.Z."/>
            <person name="Shao H.Z."/>
            <person name="Wang X."/>
            <person name="Wang C.C."/>
            <person name="Yang T.C."/>
            <person name="Huo Q.B."/>
            <person name="Li W."/>
            <person name="Chen H.Y."/>
            <person name="Chen S.E."/>
            <person name="Zhou L.G."/>
            <person name="Ni X.B."/>
            <person name="Tian J.H."/>
            <person name="Sheng Y."/>
            <person name="Liu T."/>
            <person name="Pan Y.S."/>
            <person name="Xia L.Y."/>
            <person name="Li J."/>
            <person name="Zhao F."/>
            <person name="Cao W.C."/>
        </authorList>
    </citation>
    <scope>NUCLEOTIDE SEQUENCE</scope>
    <source>
        <strain evidence="4">Rmic-2018</strain>
    </source>
</reference>
<gene>
    <name evidence="4" type="ORF">HPB51_003249</name>
</gene>
<dbReference type="GO" id="GO:0003677">
    <property type="term" value="F:DNA binding"/>
    <property type="evidence" value="ECO:0007669"/>
    <property type="project" value="InterPro"/>
</dbReference>
<feature type="region of interest" description="Disordered" evidence="2">
    <location>
        <begin position="241"/>
        <end position="293"/>
    </location>
</feature>
<dbReference type="PANTHER" id="PTHR11426">
    <property type="entry name" value="HISTONE H3"/>
    <property type="match status" value="1"/>
</dbReference>
<dbReference type="EMBL" id="JABSTU010000004">
    <property type="protein sequence ID" value="KAH8032866.1"/>
    <property type="molecule type" value="Genomic_DNA"/>
</dbReference>
<feature type="domain" description="Core Histone H2A/H2B/H3" evidence="3">
    <location>
        <begin position="2"/>
        <end position="41"/>
    </location>
</feature>
<sequence length="473" mass="52391">MAFQEASEAYLVGLFEDTNLCAIHAKRVTIMPKDIQLARCIRATAFICHLHRAQSHHGGRMLTPVSFTRNTGTVAGRCVGRVAECNRRRRTTDRVRAGYQANFVIYPAQPGPSSPVPMCKSESALSLSVSQPLPPRLQQRRGTICTSELIRVDSNGALVPMRGRGPTPMAVQPMRPCCMAAPSFAEAPRTVADPSNYGRCPWYGRPYSPPPLPPPEERRLASGRRSPVHRLLRAYDEDDYDGRCGNRGYDDDYDDGSEYVEPSRRPVPSPRRPRSRKDAVGPATSTTRRSGSRLRILRIERDSDDSDSERWGAAFSATVAPGRDRTKSASPTRLDDMAADSSCVCTCGPSRSWSRSPSRGRVSGIYIKSQHDQDAEELYLIKRIKDKKGNRKKRRKTPPPAPPTSPAQPSFMGLLCNMAGIENEAQPSPQPPLVPDSDTDENEYELMRLDSAELDKLCLQMGVKRNADTPGKK</sequence>
<dbReference type="Proteomes" id="UP000821866">
    <property type="component" value="Chromosome 2"/>
</dbReference>
<dbReference type="AlphaFoldDB" id="A0A9J6EF12"/>
<evidence type="ECO:0000259" key="3">
    <source>
        <dbReference type="Pfam" id="PF00125"/>
    </source>
</evidence>